<dbReference type="AlphaFoldDB" id="A0A2T4MIL6"/>
<feature type="transmembrane region" description="Helical" evidence="1">
    <location>
        <begin position="98"/>
        <end position="122"/>
    </location>
</feature>
<accession>A0A2T4MIL6</accession>
<keyword evidence="1" id="KW-1133">Transmembrane helix</keyword>
<dbReference type="NCBIfam" id="TIGR01218">
    <property type="entry name" value="Gpos_tandem_5TM"/>
    <property type="match status" value="1"/>
</dbReference>
<dbReference type="GeneID" id="57691478"/>
<evidence type="ECO:0000313" key="5">
    <source>
        <dbReference type="Proteomes" id="UP000646308"/>
    </source>
</evidence>
<evidence type="ECO:0000313" key="4">
    <source>
        <dbReference type="Proteomes" id="UP000195208"/>
    </source>
</evidence>
<sequence>MTKCKLTGRIDDVKHNVRYKLLHVNNEFYLIDLQKNILSYVFPMINWFPKSCYKIDSEAYEKLLNKGVHKKSNTSMIMGCIVLFSVLLRPLLKYVYAPISVFVGISMVLVALTLTVILQLFFRKKTEIFKSNLPTTCKLTIIPKLKHLIYFIIFYVYSILFLSIGYTMLFVYKEINYIMYLAWFLQMIIFTFINIVSYNKEIVTVKLLKNE</sequence>
<keyword evidence="4" id="KW-1185">Reference proteome</keyword>
<evidence type="ECO:0000313" key="2">
    <source>
        <dbReference type="EMBL" id="NJI03609.1"/>
    </source>
</evidence>
<dbReference type="Pfam" id="PF04276">
    <property type="entry name" value="DUF443"/>
    <property type="match status" value="1"/>
</dbReference>
<dbReference type="Proteomes" id="UP000195208">
    <property type="component" value="Unassembled WGS sequence"/>
</dbReference>
<dbReference type="KEGG" id="sagq:EP23_02725"/>
<dbReference type="Proteomes" id="UP000646308">
    <property type="component" value="Unassembled WGS sequence"/>
</dbReference>
<dbReference type="InterPro" id="IPR005915">
    <property type="entry name" value="Tandem_5TM"/>
</dbReference>
<organism evidence="2 5">
    <name type="scientific">Staphylococcus agnetis</name>
    <dbReference type="NCBI Taxonomy" id="985762"/>
    <lineage>
        <taxon>Bacteria</taxon>
        <taxon>Bacillati</taxon>
        <taxon>Bacillota</taxon>
        <taxon>Bacilli</taxon>
        <taxon>Bacillales</taxon>
        <taxon>Staphylococcaceae</taxon>
        <taxon>Staphylococcus</taxon>
    </lineage>
</organism>
<feature type="transmembrane region" description="Helical" evidence="1">
    <location>
        <begin position="177"/>
        <end position="196"/>
    </location>
</feature>
<keyword evidence="1" id="KW-0812">Transmembrane</keyword>
<evidence type="ECO:0000313" key="3">
    <source>
        <dbReference type="EMBL" id="OTW32186.1"/>
    </source>
</evidence>
<dbReference type="RefSeq" id="WP_060550971.1">
    <property type="nucleotide sequence ID" value="NZ_CP045927.1"/>
</dbReference>
<proteinExistence type="predicted"/>
<evidence type="ECO:0000256" key="1">
    <source>
        <dbReference type="SAM" id="Phobius"/>
    </source>
</evidence>
<protein>
    <submittedName>
        <fullName evidence="2">DUF443 family protein</fullName>
    </submittedName>
</protein>
<reference evidence="3 4" key="1">
    <citation type="submission" date="2017-04" db="EMBL/GenBank/DDBJ databases">
        <title>Staphylococcus agnetis, a potential pathogen in the broiler production.</title>
        <authorList>
            <person name="Poulsen L."/>
        </authorList>
    </citation>
    <scope>NUCLEOTIDE SEQUENCE [LARGE SCALE GENOMIC DNA]</scope>
    <source>
        <strain evidence="3 4">723_310714_2_2_spleen</strain>
    </source>
</reference>
<name>A0A2T4MIL6_9STAP</name>
<feature type="transmembrane region" description="Helical" evidence="1">
    <location>
        <begin position="148"/>
        <end position="171"/>
    </location>
</feature>
<reference evidence="2" key="2">
    <citation type="submission" date="2019-11" db="EMBL/GenBank/DDBJ databases">
        <title>Whole genome comparisons of Staphylococcus agnetis isolates from cattle and chickens.</title>
        <authorList>
            <person name="Rhoads D."/>
            <person name="Shwani A."/>
            <person name="Adkins P."/>
            <person name="Calcutt M."/>
            <person name="Middleton J."/>
        </authorList>
    </citation>
    <scope>NUCLEOTIDE SEQUENCE</scope>
    <source>
        <strain evidence="2">1387</strain>
    </source>
</reference>
<dbReference type="EMBL" id="WMFL01000086">
    <property type="protein sequence ID" value="NJI03609.1"/>
    <property type="molecule type" value="Genomic_DNA"/>
</dbReference>
<comment type="caution">
    <text evidence="2">The sequence shown here is derived from an EMBL/GenBank/DDBJ whole genome shotgun (WGS) entry which is preliminary data.</text>
</comment>
<feature type="transmembrane region" description="Helical" evidence="1">
    <location>
        <begin position="74"/>
        <end position="92"/>
    </location>
</feature>
<gene>
    <name evidence="3" type="ORF">B9M88_00470</name>
    <name evidence="2" type="ORF">GLV84_12280</name>
</gene>
<keyword evidence="1" id="KW-0472">Membrane</keyword>
<dbReference type="EMBL" id="NEFX01000001">
    <property type="protein sequence ID" value="OTW32186.1"/>
    <property type="molecule type" value="Genomic_DNA"/>
</dbReference>
<dbReference type="OrthoDB" id="2414663at2"/>